<evidence type="ECO:0000256" key="1">
    <source>
        <dbReference type="ARBA" id="ARBA00022527"/>
    </source>
</evidence>
<name>A0A6G7VH05_9GAMM</name>
<organism evidence="6 7">
    <name type="scientific">Caldichromatium japonicum</name>
    <dbReference type="NCBI Taxonomy" id="2699430"/>
    <lineage>
        <taxon>Bacteria</taxon>
        <taxon>Pseudomonadati</taxon>
        <taxon>Pseudomonadota</taxon>
        <taxon>Gammaproteobacteria</taxon>
        <taxon>Chromatiales</taxon>
        <taxon>Chromatiaceae</taxon>
        <taxon>Caldichromatium</taxon>
    </lineage>
</organism>
<dbReference type="GO" id="GO:0005524">
    <property type="term" value="F:ATP binding"/>
    <property type="evidence" value="ECO:0007669"/>
    <property type="project" value="InterPro"/>
</dbReference>
<evidence type="ECO:0000256" key="5">
    <source>
        <dbReference type="HAMAP-Rule" id="MF_01062"/>
    </source>
</evidence>
<protein>
    <recommendedName>
        <fullName evidence="5">Putative phosphoenolpyruvate synthase regulatory protein</fullName>
        <shortName evidence="5">PEP synthase regulatory protein</shortName>
        <shortName evidence="5">PSRP</shortName>
        <ecNumber evidence="5">2.7.11.33</ecNumber>
        <ecNumber evidence="5">2.7.4.28</ecNumber>
    </recommendedName>
    <alternativeName>
        <fullName evidence="5">Pyruvate, water dikinase regulatory protein</fullName>
    </alternativeName>
</protein>
<dbReference type="PANTHER" id="PTHR31756">
    <property type="entry name" value="PYRUVATE, PHOSPHATE DIKINASE REGULATORY PROTEIN 1, CHLOROPLASTIC"/>
    <property type="match status" value="1"/>
</dbReference>
<keyword evidence="1 5" id="KW-0723">Serine/threonine-protein kinase</keyword>
<reference evidence="7" key="1">
    <citation type="submission" date="2020-01" db="EMBL/GenBank/DDBJ databases">
        <title>Caldichromatium gen. nov., sp. nov., a thermophilic purple sulfur bacterium member of the family Chromatiaceae isolated from Nakabusa hot spring, Japan.</title>
        <authorList>
            <person name="Saini M.K."/>
            <person name="Hanada S."/>
            <person name="Tank M."/>
        </authorList>
    </citation>
    <scope>NUCLEOTIDE SEQUENCE [LARGE SCALE GENOMIC DNA]</scope>
    <source>
        <strain evidence="7">No.7</strain>
    </source>
</reference>
<dbReference type="InterPro" id="IPR005177">
    <property type="entry name" value="Kinase-pyrophosphorylase"/>
</dbReference>
<evidence type="ECO:0000256" key="3">
    <source>
        <dbReference type="ARBA" id="ARBA00022741"/>
    </source>
</evidence>
<comment type="catalytic activity">
    <reaction evidence="5">
        <text>[pyruvate, water dikinase]-phosphate + phosphate + H(+) = [pyruvate, water dikinase] + diphosphate</text>
        <dbReference type="Rhea" id="RHEA:48580"/>
        <dbReference type="Rhea" id="RHEA-COMP:11425"/>
        <dbReference type="Rhea" id="RHEA-COMP:11426"/>
        <dbReference type="ChEBI" id="CHEBI:15378"/>
        <dbReference type="ChEBI" id="CHEBI:33019"/>
        <dbReference type="ChEBI" id="CHEBI:43176"/>
        <dbReference type="ChEBI" id="CHEBI:43474"/>
        <dbReference type="ChEBI" id="CHEBI:68546"/>
        <dbReference type="EC" id="2.7.4.28"/>
    </reaction>
</comment>
<dbReference type="HAMAP" id="MF_01062">
    <property type="entry name" value="PSRP"/>
    <property type="match status" value="1"/>
</dbReference>
<evidence type="ECO:0000313" key="7">
    <source>
        <dbReference type="Proteomes" id="UP000502699"/>
    </source>
</evidence>
<dbReference type="Pfam" id="PF03618">
    <property type="entry name" value="Kinase-PPPase"/>
    <property type="match status" value="1"/>
</dbReference>
<dbReference type="RefSeq" id="WP_166272595.1">
    <property type="nucleotide sequence ID" value="NZ_CP048029.1"/>
</dbReference>
<keyword evidence="3 5" id="KW-0547">Nucleotide-binding</keyword>
<dbReference type="InterPro" id="IPR026530">
    <property type="entry name" value="PSRP"/>
</dbReference>
<dbReference type="AlphaFoldDB" id="A0A6G7VH05"/>
<dbReference type="EMBL" id="CP048029">
    <property type="protein sequence ID" value="QIK39180.1"/>
    <property type="molecule type" value="Genomic_DNA"/>
</dbReference>
<feature type="binding site" evidence="5">
    <location>
        <begin position="152"/>
        <end position="159"/>
    </location>
    <ligand>
        <name>ADP</name>
        <dbReference type="ChEBI" id="CHEBI:456216"/>
    </ligand>
</feature>
<dbReference type="SUPFAM" id="SSF52540">
    <property type="entry name" value="P-loop containing nucleoside triphosphate hydrolases"/>
    <property type="match status" value="1"/>
</dbReference>
<dbReference type="InterPro" id="IPR027417">
    <property type="entry name" value="P-loop_NTPase"/>
</dbReference>
<dbReference type="GO" id="GO:0004674">
    <property type="term" value="F:protein serine/threonine kinase activity"/>
    <property type="evidence" value="ECO:0007669"/>
    <property type="project" value="UniProtKB-UniRule"/>
</dbReference>
<dbReference type="GO" id="GO:0043531">
    <property type="term" value="F:ADP binding"/>
    <property type="evidence" value="ECO:0007669"/>
    <property type="project" value="UniProtKB-UniRule"/>
</dbReference>
<dbReference type="EC" id="2.7.4.28" evidence="5"/>
<dbReference type="KEGG" id="cjap:GWK36_09420"/>
<dbReference type="GO" id="GO:0016776">
    <property type="term" value="F:phosphotransferase activity, phosphate group as acceptor"/>
    <property type="evidence" value="ECO:0007669"/>
    <property type="project" value="UniProtKB-UniRule"/>
</dbReference>
<comment type="function">
    <text evidence="5">Bifunctional serine/threonine kinase and phosphorylase involved in the regulation of the phosphoenolpyruvate synthase (PEPS) by catalyzing its phosphorylation/dephosphorylation.</text>
</comment>
<comment type="catalytic activity">
    <reaction evidence="5">
        <text>[pyruvate, water dikinase] + ADP = [pyruvate, water dikinase]-phosphate + AMP + H(+)</text>
        <dbReference type="Rhea" id="RHEA:46020"/>
        <dbReference type="Rhea" id="RHEA-COMP:11425"/>
        <dbReference type="Rhea" id="RHEA-COMP:11426"/>
        <dbReference type="ChEBI" id="CHEBI:15378"/>
        <dbReference type="ChEBI" id="CHEBI:43176"/>
        <dbReference type="ChEBI" id="CHEBI:68546"/>
        <dbReference type="ChEBI" id="CHEBI:456215"/>
        <dbReference type="ChEBI" id="CHEBI:456216"/>
        <dbReference type="EC" id="2.7.11.33"/>
    </reaction>
</comment>
<comment type="similarity">
    <text evidence="5">Belongs to the pyruvate, phosphate/water dikinase regulatory protein family. PSRP subfamily.</text>
</comment>
<accession>A0A6G7VH05</accession>
<dbReference type="PANTHER" id="PTHR31756:SF3">
    <property type="entry name" value="PYRUVATE, PHOSPHATE DIKINASE REGULATORY PROTEIN 1, CHLOROPLASTIC"/>
    <property type="match status" value="1"/>
</dbReference>
<evidence type="ECO:0000256" key="2">
    <source>
        <dbReference type="ARBA" id="ARBA00022679"/>
    </source>
</evidence>
<evidence type="ECO:0000313" key="6">
    <source>
        <dbReference type="EMBL" id="QIK39180.1"/>
    </source>
</evidence>
<keyword evidence="4 5" id="KW-0418">Kinase</keyword>
<keyword evidence="2 5" id="KW-0808">Transferase</keyword>
<keyword evidence="7" id="KW-1185">Reference proteome</keyword>
<proteinExistence type="inferred from homology"/>
<dbReference type="NCBIfam" id="NF003742">
    <property type="entry name" value="PRK05339.1"/>
    <property type="match status" value="1"/>
</dbReference>
<dbReference type="EC" id="2.7.11.33" evidence="5"/>
<evidence type="ECO:0000256" key="4">
    <source>
        <dbReference type="ARBA" id="ARBA00022777"/>
    </source>
</evidence>
<sequence>MRRTAFFVSESTGITAETLGQSLLSQFDTVEFERVYMPYINTELRAQALTQRMQEAAERDGVRPIVFATMLDEQIRSIIKSGNCFYIELFEVFIDPLAQELGVPPSRKSGRSHAITKPSYYTKRIEAINFAMANDDGVRPDNFHRADVVLIGVSRSGKTPTCLYLAMHYGLRAANYPLTEEDFERGDVPQLLYDCRHKLFALTIDPQRLQLIREERRRGSSYASLKRCQEDIARAHQIYKRLQAPVINTTSLSIEEISSQIVKTLKDAQESGGPLTREPLPIEPSY</sequence>
<dbReference type="Proteomes" id="UP000502699">
    <property type="component" value="Chromosome"/>
</dbReference>
<gene>
    <name evidence="6" type="ORF">GWK36_09420</name>
</gene>